<dbReference type="PATRIC" id="fig|1635277.3.peg.468"/>
<protein>
    <submittedName>
        <fullName evidence="3">Twitching mobility protein</fullName>
    </submittedName>
</protein>
<gene>
    <name evidence="3" type="ORF">XE03_0460</name>
</gene>
<dbReference type="GO" id="GO:0005524">
    <property type="term" value="F:ATP binding"/>
    <property type="evidence" value="ECO:0007669"/>
    <property type="project" value="InterPro"/>
</dbReference>
<dbReference type="GO" id="GO:0016887">
    <property type="term" value="F:ATP hydrolysis activity"/>
    <property type="evidence" value="ECO:0007669"/>
    <property type="project" value="InterPro"/>
</dbReference>
<evidence type="ECO:0000259" key="2">
    <source>
        <dbReference type="PROSITE" id="PS00662"/>
    </source>
</evidence>
<name>A0A124G0M0_UNCT6</name>
<accession>A0A124G0M0</accession>
<dbReference type="InterPro" id="IPR001482">
    <property type="entry name" value="T2SS/T4SS_dom"/>
</dbReference>
<evidence type="ECO:0000256" key="1">
    <source>
        <dbReference type="ARBA" id="ARBA00006611"/>
    </source>
</evidence>
<comment type="caution">
    <text evidence="3">The sequence shown here is derived from an EMBL/GenBank/DDBJ whole genome shotgun (WGS) entry which is preliminary data.</text>
</comment>
<dbReference type="Proteomes" id="UP000053467">
    <property type="component" value="Unassembled WGS sequence"/>
</dbReference>
<dbReference type="SMART" id="SM00382">
    <property type="entry name" value="AAA"/>
    <property type="match status" value="1"/>
</dbReference>
<dbReference type="Gene3D" id="3.30.450.90">
    <property type="match status" value="1"/>
</dbReference>
<dbReference type="InterPro" id="IPR003593">
    <property type="entry name" value="AAA+_ATPase"/>
</dbReference>
<dbReference type="InterPro" id="IPR050921">
    <property type="entry name" value="T4SS_GSP_E_ATPase"/>
</dbReference>
<comment type="similarity">
    <text evidence="1">Belongs to the GSP E family.</text>
</comment>
<evidence type="ECO:0000313" key="3">
    <source>
        <dbReference type="EMBL" id="KUK87941.1"/>
    </source>
</evidence>
<dbReference type="AlphaFoldDB" id="A0A124G0M0"/>
<organism evidence="3 4">
    <name type="scientific">candidate division TA06 bacterium 34_109</name>
    <dbReference type="NCBI Taxonomy" id="1635277"/>
    <lineage>
        <taxon>Bacteria</taxon>
        <taxon>Bacteria division TA06</taxon>
    </lineage>
</organism>
<dbReference type="InterPro" id="IPR006321">
    <property type="entry name" value="PilT/PilU"/>
</dbReference>
<feature type="domain" description="Bacterial type II secretion system protein E" evidence="2">
    <location>
        <begin position="197"/>
        <end position="211"/>
    </location>
</feature>
<dbReference type="PANTHER" id="PTHR30486">
    <property type="entry name" value="TWITCHING MOTILITY PROTEIN PILT"/>
    <property type="match status" value="1"/>
</dbReference>
<proteinExistence type="inferred from homology"/>
<dbReference type="EMBL" id="LGGX01000002">
    <property type="protein sequence ID" value="KUK87941.1"/>
    <property type="molecule type" value="Genomic_DNA"/>
</dbReference>
<dbReference type="NCBIfam" id="TIGR01420">
    <property type="entry name" value="pilT_fam"/>
    <property type="match status" value="1"/>
</dbReference>
<dbReference type="Gene3D" id="3.40.50.300">
    <property type="entry name" value="P-loop containing nucleotide triphosphate hydrolases"/>
    <property type="match status" value="1"/>
</dbReference>
<dbReference type="PANTHER" id="PTHR30486:SF16">
    <property type="entry name" value="TWITCHING MOTILITY PROTEIN PILT"/>
    <property type="match status" value="1"/>
</dbReference>
<dbReference type="Pfam" id="PF00437">
    <property type="entry name" value="T2SSE"/>
    <property type="match status" value="1"/>
</dbReference>
<reference evidence="4" key="1">
    <citation type="journal article" date="2015" name="MBio">
        <title>Genome-Resolved Metagenomic Analysis Reveals Roles for Candidate Phyla and Other Microbial Community Members in Biogeochemical Transformations in Oil Reservoirs.</title>
        <authorList>
            <person name="Hu P."/>
            <person name="Tom L."/>
            <person name="Singh A."/>
            <person name="Thomas B.C."/>
            <person name="Baker B.J."/>
            <person name="Piceno Y.M."/>
            <person name="Andersen G.L."/>
            <person name="Banfield J.F."/>
        </authorList>
    </citation>
    <scope>NUCLEOTIDE SEQUENCE [LARGE SCALE GENOMIC DNA]</scope>
</reference>
<dbReference type="InterPro" id="IPR027417">
    <property type="entry name" value="P-loop_NTPase"/>
</dbReference>
<dbReference type="SUPFAM" id="SSF52540">
    <property type="entry name" value="P-loop containing nucleoside triphosphate hydrolases"/>
    <property type="match status" value="1"/>
</dbReference>
<dbReference type="CDD" id="cd01131">
    <property type="entry name" value="PilT"/>
    <property type="match status" value="1"/>
</dbReference>
<sequence length="363" mass="40660">MSPLPSIVQLLTEMVERKASDLHITAGLPPCIRIDGEIVQMNYDVLKPQDCEQLAYSVLNDQQKKTFEQNWELDLSISVPNLSRFRGNVFRQRGNVAMVLRQIPFEIKGYKELGLPPVVSEFAKRPKGLILVTGPTGSGKSTTLAAMIDQINQERRSHIITVEDPIEFLFKHKKCIVNQRQVGSDTKSFASALKYALRQDPDIVMIGEMRDLETIQAALTISETGHLTFATLHTNSAAESINRIIDVFPEAQQGQVRAQLAFVIIAIMTQTLVPKIRGGRAMAMEILAGTPAIKALIRDDKVHQIYSMIQAGKKYGMQTMNQSLFELYRTGQITLENMMSASKEPEELEKMLAEFRKTGNVNI</sequence>
<dbReference type="PROSITE" id="PS00662">
    <property type="entry name" value="T2SP_E"/>
    <property type="match status" value="1"/>
</dbReference>
<evidence type="ECO:0000313" key="4">
    <source>
        <dbReference type="Proteomes" id="UP000053467"/>
    </source>
</evidence>